<evidence type="ECO:0000313" key="2">
    <source>
        <dbReference type="Proteomes" id="UP001153332"/>
    </source>
</evidence>
<comment type="caution">
    <text evidence="1">The sequence shown here is derived from an EMBL/GenBank/DDBJ whole genome shotgun (WGS) entry which is preliminary data.</text>
</comment>
<organism evidence="1 2">
    <name type="scientific">Lasiodiplodia mahajangana</name>
    <dbReference type="NCBI Taxonomy" id="1108764"/>
    <lineage>
        <taxon>Eukaryota</taxon>
        <taxon>Fungi</taxon>
        <taxon>Dikarya</taxon>
        <taxon>Ascomycota</taxon>
        <taxon>Pezizomycotina</taxon>
        <taxon>Dothideomycetes</taxon>
        <taxon>Dothideomycetes incertae sedis</taxon>
        <taxon>Botryosphaeriales</taxon>
        <taxon>Botryosphaeriaceae</taxon>
        <taxon>Lasiodiplodia</taxon>
    </lineage>
</organism>
<gene>
    <name evidence="1" type="ORF">O1611_g9139</name>
</gene>
<sequence>MPPVRKVGFDMRVLRYHEGEEDQQTYIDEDDDLHASNDHEDFIRPGGLVRLNETDETPRYLGPSSGIAMTRIVMEEAKRYTDTGRISELIPNVKGRRKATGAGVPPGNRSQSFSMPAMNPRKKSYPMISAVPASNLPSRVIADKLIEVFHQRAQVFTPAIHEKILGDALEDVYAGSQDPYQNFVLLPRSDAVLRGRRSAEGPQDAPVSRADRPILATNTDANGRILCSRARDEDQPAAQPRRREDDQHGRRERPLTLDLRRRLSWITDDIVDIKWFETVPDANITENGIIPGPPDERKLVAIHFCKMRLLQAEIRRTLYEMKRPEPRNAHHPWFADMEAKMEQWLRSSPEKPPWCKPWQISYNGSDPSPPFATSAAAIGQIRHQVLQLGRVRNRHLKQADDGGCRRHNMGVPTNSIHVA</sequence>
<reference evidence="1" key="1">
    <citation type="submission" date="2022-12" db="EMBL/GenBank/DDBJ databases">
        <title>Genome Sequence of Lasiodiplodia mahajangana.</title>
        <authorList>
            <person name="Buettner E."/>
        </authorList>
    </citation>
    <scope>NUCLEOTIDE SEQUENCE</scope>
    <source>
        <strain evidence="1">VT137</strain>
    </source>
</reference>
<dbReference type="Proteomes" id="UP001153332">
    <property type="component" value="Unassembled WGS sequence"/>
</dbReference>
<evidence type="ECO:0000313" key="1">
    <source>
        <dbReference type="EMBL" id="KAJ8124501.1"/>
    </source>
</evidence>
<proteinExistence type="predicted"/>
<protein>
    <submittedName>
        <fullName evidence="1">Uncharacterized protein</fullName>
    </submittedName>
</protein>
<keyword evidence="2" id="KW-1185">Reference proteome</keyword>
<accession>A0ACC2JAS9</accession>
<dbReference type="EMBL" id="JAPUUL010002974">
    <property type="protein sequence ID" value="KAJ8124501.1"/>
    <property type="molecule type" value="Genomic_DNA"/>
</dbReference>
<name>A0ACC2JAS9_9PEZI</name>